<reference evidence="1 2" key="1">
    <citation type="submission" date="2019-03" db="EMBL/GenBank/DDBJ databases">
        <authorList>
            <person name="Kim S.G."/>
            <person name="Park S.C."/>
        </authorList>
    </citation>
    <scope>NUCLEOTIDE SEQUENCE [LARGE SCALE GENOMIC DNA]</scope>
</reference>
<proteinExistence type="predicted"/>
<organism evidence="1 2">
    <name type="scientific">Edwardsiella phage pEt-SU</name>
    <dbReference type="NCBI Taxonomy" id="2562142"/>
    <lineage>
        <taxon>Viruses</taxon>
        <taxon>Duplodnaviria</taxon>
        <taxon>Heunggongvirae</taxon>
        <taxon>Uroviricota</taxon>
        <taxon>Caudoviricetes</taxon>
        <taxon>Chimalliviridae</taxon>
        <taxon>Petsuvirus</taxon>
        <taxon>Petsuvirus pEtSU</taxon>
    </lineage>
</organism>
<gene>
    <name evidence="1" type="ORF">pETSU_147</name>
</gene>
<protein>
    <submittedName>
        <fullName evidence="1">Uncharacterized protein</fullName>
    </submittedName>
</protein>
<name>A0A4D6DWY1_9CAUD</name>
<evidence type="ECO:0000313" key="1">
    <source>
        <dbReference type="EMBL" id="QBZ70728.1"/>
    </source>
</evidence>
<keyword evidence="2" id="KW-1185">Reference proteome</keyword>
<accession>A0A4D6DWY1</accession>
<evidence type="ECO:0000313" key="2">
    <source>
        <dbReference type="Proteomes" id="UP000297195"/>
    </source>
</evidence>
<sequence length="251" mass="29745">MQSKNKDWFFYNGFSWSRVILRGGGDYRFQVAIKLTDKNFGPIELREVLISQTYWSELIQTSKDIWTHELPEHVYKHLQESYSRDRLNTLLHADLYPLIDWERYRKANKKYVPLEECIKLCGVPYTDLEISPEGNKELFLTEEQWFKKFEIELCEDIRGVGGFHHGNGDCDLLAYITYEMTTGKVVLDIRGSNPDQDSIVRFQQHRSKDWAHEFNLGINRMTWVSEEHEFSILDLKDMVRRAAVYISSFNQ</sequence>
<dbReference type="Proteomes" id="UP000297195">
    <property type="component" value="Segment"/>
</dbReference>
<dbReference type="EMBL" id="MK689364">
    <property type="protein sequence ID" value="QBZ70728.1"/>
    <property type="molecule type" value="Genomic_DNA"/>
</dbReference>